<keyword evidence="10 18" id="KW-0805">Transcription regulation</keyword>
<evidence type="ECO:0000256" key="2">
    <source>
        <dbReference type="ARBA" id="ARBA00022518"/>
    </source>
</evidence>
<dbReference type="GO" id="GO:0052170">
    <property type="term" value="P:symbiont-mediated suppression of host innate immune response"/>
    <property type="evidence" value="ECO:0007669"/>
    <property type="project" value="UniProtKB-KW"/>
</dbReference>
<dbReference type="GO" id="GO:0019904">
    <property type="term" value="F:protein domain specific binding"/>
    <property type="evidence" value="ECO:0007669"/>
    <property type="project" value="UniProtKB-UniRule"/>
</dbReference>
<dbReference type="InterPro" id="IPR000148">
    <property type="entry name" value="Papilloma_E7"/>
</dbReference>
<accession>A0AAU7E2W1</accession>
<reference evidence="20" key="2">
    <citation type="submission" date="2024-02" db="EMBL/GenBank/DDBJ databases">
        <authorList>
            <person name="Hu B."/>
        </authorList>
    </citation>
    <scope>NUCLEOTIDE SEQUENCE</scope>
    <source>
        <strain evidence="20">15A/Uganda/UGR71/2019</strain>
    </source>
</reference>
<dbReference type="GO" id="GO:0003700">
    <property type="term" value="F:DNA-binding transcription factor activity"/>
    <property type="evidence" value="ECO:0007669"/>
    <property type="project" value="UniProtKB-UniRule"/>
</dbReference>
<evidence type="ECO:0000256" key="18">
    <source>
        <dbReference type="HAMAP-Rule" id="MF_04004"/>
    </source>
</evidence>
<keyword evidence="17 18" id="KW-1078">G1/S host cell cycle checkpoint dysregulation by virus</keyword>
<reference evidence="20" key="1">
    <citation type="journal article" date="2024" name="Microbiome">
        <title>Substantial viral diversity in bats and rodents from East Africa: insights into evolution, recombination, and cocirculation.</title>
        <authorList>
            <person name="Wang D."/>
            <person name="Yang X."/>
            <person name="Ren Z."/>
            <person name="Hu B."/>
            <person name="Zhao H."/>
            <person name="Yang K."/>
            <person name="Shi P."/>
            <person name="Zhang Z."/>
            <person name="Feng Q."/>
            <person name="Nawenja C.V."/>
            <person name="Obanda V."/>
            <person name="Robert K."/>
            <person name="Nalikka B."/>
            <person name="Waruhiu C.N."/>
            <person name="Ochola G.O."/>
            <person name="Onyuok S.O."/>
            <person name="Ochieng H."/>
            <person name="Li B."/>
            <person name="Zhu Y."/>
            <person name="Si H."/>
            <person name="Yin J."/>
            <person name="Kristiansen K."/>
            <person name="Jin X."/>
            <person name="Xu X."/>
            <person name="Xiao M."/>
            <person name="Agwanda B."/>
            <person name="Ommeh S."/>
            <person name="Li J."/>
            <person name="Shi Z.L."/>
        </authorList>
    </citation>
    <scope>NUCLEOTIDE SEQUENCE</scope>
    <source>
        <strain evidence="20">15A/Uganda/UGR71/2019</strain>
    </source>
</reference>
<keyword evidence="11 18" id="KW-0238">DNA-binding</keyword>
<evidence type="ECO:0000256" key="15">
    <source>
        <dbReference type="ARBA" id="ARBA00023258"/>
    </source>
</evidence>
<evidence type="ECO:0000256" key="12">
    <source>
        <dbReference type="ARBA" id="ARBA00023159"/>
    </source>
</evidence>
<evidence type="ECO:0000256" key="10">
    <source>
        <dbReference type="ARBA" id="ARBA00023015"/>
    </source>
</evidence>
<evidence type="ECO:0000256" key="1">
    <source>
        <dbReference type="ARBA" id="ARBA00022504"/>
    </source>
</evidence>
<evidence type="ECO:0000256" key="5">
    <source>
        <dbReference type="ARBA" id="ARBA00022632"/>
    </source>
</evidence>
<keyword evidence="2 18" id="KW-0244">Early protein</keyword>
<keyword evidence="15" id="KW-0922">Interferon antiviral system evasion</keyword>
<evidence type="ECO:0000256" key="4">
    <source>
        <dbReference type="ARBA" id="ARBA00022581"/>
    </source>
</evidence>
<comment type="subunit">
    <text evidence="18">Homodimer. Homooligomer. Interacts with host RB1; this interaction induces dissociation of RB1-E2F1 complex thereby disrupting RB1 activity. Interacts with host EP300; this interaction represses EP300 transcriptional activity. Interacts with protein E2; this interaction inhibits E7 oncogenic activity. Interacts with host TMEM173/STING; this interaction impairs the ability of TMEM173/STING to sense cytosolic DNA and promote the production of type I interferon (IFN-alpha and IFN-beta).</text>
</comment>
<comment type="similarity">
    <text evidence="18 19">Belongs to the papillomaviridae E7 protein family.</text>
</comment>
<evidence type="ECO:0000256" key="6">
    <source>
        <dbReference type="ARBA" id="ARBA00022723"/>
    </source>
</evidence>
<evidence type="ECO:0000256" key="17">
    <source>
        <dbReference type="ARBA" id="ARBA00023309"/>
    </source>
</evidence>
<dbReference type="GO" id="GO:0042025">
    <property type="term" value="C:host cell nucleus"/>
    <property type="evidence" value="ECO:0007669"/>
    <property type="project" value="UniProtKB-SubCell"/>
</dbReference>
<comment type="domain">
    <text evidence="18">The E7 terminal domain is an intrinsically disordered domain, whose flexibility and conformational transitions confer target adaptability to the oncoprotein. It allows adaptation to a variety of protein targets and exposes the PEST degradation sequence that regulates its turnover in the cell.</text>
</comment>
<dbReference type="HAMAP" id="MF_04004">
    <property type="entry name" value="PPV_E7"/>
    <property type="match status" value="1"/>
</dbReference>
<keyword evidence="1 18" id="KW-1121">Modulation of host cell cycle by virus</keyword>
<dbReference type="Pfam" id="PF00527">
    <property type="entry name" value="E7"/>
    <property type="match status" value="1"/>
</dbReference>
<comment type="caution">
    <text evidence="18">Lacks conserved residue(s) required for the propagation of feature annotation.</text>
</comment>
<dbReference type="GO" id="GO:0006351">
    <property type="term" value="P:DNA-templated transcription"/>
    <property type="evidence" value="ECO:0007669"/>
    <property type="project" value="UniProtKB-UniRule"/>
</dbReference>
<evidence type="ECO:0000256" key="3">
    <source>
        <dbReference type="ARBA" id="ARBA00022562"/>
    </source>
</evidence>
<protein>
    <recommendedName>
        <fullName evidence="18 19">Protein E7</fullName>
    </recommendedName>
</protein>
<keyword evidence="9 18" id="KW-0862">Zinc</keyword>
<dbReference type="GO" id="GO:0003677">
    <property type="term" value="F:DNA binding"/>
    <property type="evidence" value="ECO:0007669"/>
    <property type="project" value="UniProtKB-UniRule"/>
</dbReference>
<dbReference type="GO" id="GO:0030430">
    <property type="term" value="C:host cell cytoplasm"/>
    <property type="evidence" value="ECO:0007669"/>
    <property type="project" value="UniProtKB-SubCell"/>
</dbReference>
<evidence type="ECO:0000256" key="7">
    <source>
        <dbReference type="ARBA" id="ARBA00022771"/>
    </source>
</evidence>
<feature type="short sequence motif" description="Nuclear export signal" evidence="18">
    <location>
        <begin position="67"/>
        <end position="75"/>
    </location>
</feature>
<evidence type="ECO:0000256" key="9">
    <source>
        <dbReference type="ARBA" id="ARBA00022833"/>
    </source>
</evidence>
<feature type="zinc finger region" evidence="18">
    <location>
        <begin position="49"/>
        <end position="85"/>
    </location>
</feature>
<keyword evidence="7 18" id="KW-0863">Zinc-finger</keyword>
<proteinExistence type="inferred from homology"/>
<keyword evidence="4 18" id="KW-0945">Host-virus interaction</keyword>
<dbReference type="PIRSF" id="PIRSF003407">
    <property type="entry name" value="Papvi_E7"/>
    <property type="match status" value="1"/>
</dbReference>
<dbReference type="GO" id="GO:0039645">
    <property type="term" value="P:symbiont-mediated perturbation of host cell cycle G1/S transition checkpoint"/>
    <property type="evidence" value="ECO:0007669"/>
    <property type="project" value="UniProtKB-UniRule"/>
</dbReference>
<sequence length="94" mass="10086">MIGGQPNLAAVAGAESAPDAVSLRCEEQLPSEEELEAEFGVPYSILLACMICDKGLRLTLVCCGGGLRRLQELLLGDVKVVCRDCSAQHFRHGR</sequence>
<dbReference type="EMBL" id="PP711988">
    <property type="protein sequence ID" value="XBH24104.1"/>
    <property type="molecule type" value="Genomic_DNA"/>
</dbReference>
<keyword evidence="13 18" id="KW-0804">Transcription</keyword>
<keyword evidence="12 18" id="KW-0010">Activator</keyword>
<comment type="subcellular location">
    <subcellularLocation>
        <location evidence="18">Host cytoplasm</location>
    </subcellularLocation>
    <subcellularLocation>
        <location evidence="18">Host nucleus</location>
    </subcellularLocation>
    <text evidence="18">Predominantly found in the host nucleus.</text>
</comment>
<keyword evidence="6 18" id="KW-0479">Metal-binding</keyword>
<comment type="PTM">
    <text evidence="18">Highly phosphorylated.</text>
</comment>
<keyword evidence="16 18" id="KW-0899">Viral immunoevasion</keyword>
<keyword evidence="14 18" id="KW-1035">Host cytoplasm</keyword>
<evidence type="ECO:0000256" key="19">
    <source>
        <dbReference type="PIRNR" id="PIRNR003407"/>
    </source>
</evidence>
<comment type="function">
    <text evidence="18">Plays a role in viral genome replication by driving entry of quiescent cells into the cell cycle. Stimulation of progression from G1 to S phase allows the virus to efficiently use the cellular DNA replicating machinery to achieve viral genome replication. E7 protein has both transforming and trans-activating activities. Induces the disassembly of the E2F1 transcription factor from RB1, with subsequent transcriptional activation of E2F1-regulated S-phase genes. Interferes with host histone deacetylation mediated by HDAC1 and HDAC2, leading to transcription activation. Plays also a role in the inhibition of both antiviral and antiproliferative functions of host interferon alpha. Interaction with host TMEM173/STING impairs the ability of TMEM173/STING to sense cytosolic DNA and promote the production of type I interferon (IFN-alpha and IFN-beta).</text>
</comment>
<evidence type="ECO:0000256" key="14">
    <source>
        <dbReference type="ARBA" id="ARBA00023200"/>
    </source>
</evidence>
<dbReference type="Gene3D" id="3.30.160.330">
    <property type="match status" value="1"/>
</dbReference>
<comment type="function">
    <text evidence="19">E7 protein has both transforming and trans-activating activities.</text>
</comment>
<keyword evidence="8 18" id="KW-1114">Inhibition of host interferon signaling pathway by virus</keyword>
<organism evidence="20">
    <name type="scientific">Rousettus bat papillomavirus</name>
    <dbReference type="NCBI Taxonomy" id="3141903"/>
    <lineage>
        <taxon>Viruses</taxon>
        <taxon>Monodnaviria</taxon>
        <taxon>Shotokuvirae</taxon>
        <taxon>Cossaviricota</taxon>
        <taxon>Papovaviricetes</taxon>
        <taxon>Zurhausenvirales</taxon>
        <taxon>Papillomaviridae</taxon>
    </lineage>
</organism>
<dbReference type="GO" id="GO:0039502">
    <property type="term" value="P:symbiont-mediated suppression of host type I interferon-mediated signaling pathway"/>
    <property type="evidence" value="ECO:0007669"/>
    <property type="project" value="UniProtKB-UniRule"/>
</dbReference>
<evidence type="ECO:0000256" key="11">
    <source>
        <dbReference type="ARBA" id="ARBA00023125"/>
    </source>
</evidence>
<evidence type="ECO:0000313" key="20">
    <source>
        <dbReference type="EMBL" id="XBH24104.1"/>
    </source>
</evidence>
<evidence type="ECO:0000256" key="13">
    <source>
        <dbReference type="ARBA" id="ARBA00023163"/>
    </source>
</evidence>
<feature type="short sequence motif" description="LXCXE motif; interaction with host RB1 and TMEM173/STING" evidence="18">
    <location>
        <begin position="23"/>
        <end position="27"/>
    </location>
</feature>
<gene>
    <name evidence="18" type="primary">E7</name>
</gene>
<dbReference type="SUPFAM" id="SSF161234">
    <property type="entry name" value="E7 C-terminal domain-like"/>
    <property type="match status" value="1"/>
</dbReference>
<evidence type="ECO:0000256" key="16">
    <source>
        <dbReference type="ARBA" id="ARBA00023280"/>
    </source>
</evidence>
<name>A0AAU7E2W1_9PAPI</name>
<dbReference type="GO" id="GO:0008270">
    <property type="term" value="F:zinc ion binding"/>
    <property type="evidence" value="ECO:0007669"/>
    <property type="project" value="UniProtKB-KW"/>
</dbReference>
<evidence type="ECO:0000256" key="8">
    <source>
        <dbReference type="ARBA" id="ARBA00022830"/>
    </source>
</evidence>
<keyword evidence="3 18" id="KW-1048">Host nucleus</keyword>
<keyword evidence="5 18" id="KW-1090">Inhibition of host innate immune response by virus</keyword>